<protein>
    <submittedName>
        <fullName evidence="2">Conjugal transfer protein TraX</fullName>
    </submittedName>
</protein>
<keyword evidence="1" id="KW-0472">Membrane</keyword>
<accession>A0A9D2JNY2</accession>
<comment type="caution">
    <text evidence="2">The sequence shown here is derived from an EMBL/GenBank/DDBJ whole genome shotgun (WGS) entry which is preliminary data.</text>
</comment>
<keyword evidence="1" id="KW-0812">Transmembrane</keyword>
<dbReference type="InterPro" id="IPR008875">
    <property type="entry name" value="TraX"/>
</dbReference>
<feature type="transmembrane region" description="Helical" evidence="1">
    <location>
        <begin position="260"/>
        <end position="278"/>
    </location>
</feature>
<sequence length="279" mass="30464">MTASSARVPARRWQVLDGTALKLLAMALMTADHIHQMFAPAGAPLWLTILGRPVFPLFLFAAAEGFHYTRSRRRYLLRLLLASWGMTLLTTVLQQAVPEPGVVLMNNAFSTFFVTGVYIQSWDWLTAGLRARRSGLVRRPGLVLRGLLAALLPLAGMLPALAAGVLSFREDVPLAVLRGLAFLSLLLPNPLLIEGGPALAALGVLFYIFRKNRAAQVAALGALTALVWLRRPGDIQCWMAAAALPILLYNGRPGRGWKPLFYLYYPAHIAALYLAAALL</sequence>
<feature type="transmembrane region" description="Helical" evidence="1">
    <location>
        <begin position="186"/>
        <end position="209"/>
    </location>
</feature>
<keyword evidence="1" id="KW-1133">Transmembrane helix</keyword>
<organism evidence="2 3">
    <name type="scientific">Candidatus Gemmiger avistercoris</name>
    <dbReference type="NCBI Taxonomy" id="2838606"/>
    <lineage>
        <taxon>Bacteria</taxon>
        <taxon>Bacillati</taxon>
        <taxon>Bacillota</taxon>
        <taxon>Clostridia</taxon>
        <taxon>Eubacteriales</taxon>
        <taxon>Gemmiger</taxon>
    </lineage>
</organism>
<feature type="transmembrane region" description="Helical" evidence="1">
    <location>
        <begin position="75"/>
        <end position="97"/>
    </location>
</feature>
<dbReference type="Pfam" id="PF05857">
    <property type="entry name" value="TraX"/>
    <property type="match status" value="1"/>
</dbReference>
<feature type="transmembrane region" description="Helical" evidence="1">
    <location>
        <begin position="20"/>
        <end position="39"/>
    </location>
</feature>
<dbReference type="AlphaFoldDB" id="A0A9D2JNY2"/>
<reference evidence="2" key="2">
    <citation type="submission" date="2021-04" db="EMBL/GenBank/DDBJ databases">
        <authorList>
            <person name="Gilroy R."/>
        </authorList>
    </citation>
    <scope>NUCLEOTIDE SEQUENCE</scope>
    <source>
        <strain evidence="2">CHK188-11489</strain>
    </source>
</reference>
<gene>
    <name evidence="2" type="ORF">H9724_06920</name>
</gene>
<evidence type="ECO:0000313" key="3">
    <source>
        <dbReference type="Proteomes" id="UP000824105"/>
    </source>
</evidence>
<feature type="transmembrane region" description="Helical" evidence="1">
    <location>
        <begin position="103"/>
        <end position="121"/>
    </location>
</feature>
<feature type="transmembrane region" description="Helical" evidence="1">
    <location>
        <begin position="45"/>
        <end position="63"/>
    </location>
</feature>
<dbReference type="EMBL" id="DXBF01000055">
    <property type="protein sequence ID" value="HIZ62480.1"/>
    <property type="molecule type" value="Genomic_DNA"/>
</dbReference>
<reference evidence="2" key="1">
    <citation type="journal article" date="2021" name="PeerJ">
        <title>Extensive microbial diversity within the chicken gut microbiome revealed by metagenomics and culture.</title>
        <authorList>
            <person name="Gilroy R."/>
            <person name="Ravi A."/>
            <person name="Getino M."/>
            <person name="Pursley I."/>
            <person name="Horton D.L."/>
            <person name="Alikhan N.F."/>
            <person name="Baker D."/>
            <person name="Gharbi K."/>
            <person name="Hall N."/>
            <person name="Watson M."/>
            <person name="Adriaenssens E.M."/>
            <person name="Foster-Nyarko E."/>
            <person name="Jarju S."/>
            <person name="Secka A."/>
            <person name="Antonio M."/>
            <person name="Oren A."/>
            <person name="Chaudhuri R.R."/>
            <person name="La Ragione R."/>
            <person name="Hildebrand F."/>
            <person name="Pallen M.J."/>
        </authorList>
    </citation>
    <scope>NUCLEOTIDE SEQUENCE</scope>
    <source>
        <strain evidence="2">CHK188-11489</strain>
    </source>
</reference>
<proteinExistence type="predicted"/>
<name>A0A9D2JNY2_9FIRM</name>
<feature type="transmembrane region" description="Helical" evidence="1">
    <location>
        <begin position="142"/>
        <end position="166"/>
    </location>
</feature>
<dbReference type="Proteomes" id="UP000824105">
    <property type="component" value="Unassembled WGS sequence"/>
</dbReference>
<evidence type="ECO:0000256" key="1">
    <source>
        <dbReference type="SAM" id="Phobius"/>
    </source>
</evidence>
<evidence type="ECO:0000313" key="2">
    <source>
        <dbReference type="EMBL" id="HIZ62480.1"/>
    </source>
</evidence>